<dbReference type="InterPro" id="IPR020084">
    <property type="entry name" value="NUDIX_hydrolase_CS"/>
</dbReference>
<dbReference type="HAMAP" id="MF_00298">
    <property type="entry name" value="Nudix_RppH"/>
    <property type="match status" value="1"/>
</dbReference>
<dbReference type="InterPro" id="IPR022927">
    <property type="entry name" value="RppH"/>
</dbReference>
<dbReference type="PROSITE" id="PS00893">
    <property type="entry name" value="NUDIX_BOX"/>
    <property type="match status" value="1"/>
</dbReference>
<sequence length="170" mass="19869">MKIVVNRQTGVDVIDSDGFRRNVGIIISNSAGELLWARRVGRPMWQFPQGGIKQNETPQEAMYRELYEETGLAAEHVCVIGTTKGWLRYRLPPALVRHDRKPLCIGQKQVWFMLRMLGTDRDIKLDATDMPEFESWKWVHYWHPLREVVSFKRSVYKQALQELAPQLKAF</sequence>
<dbReference type="PROSITE" id="PS51462">
    <property type="entry name" value="NUDIX"/>
    <property type="match status" value="1"/>
</dbReference>
<dbReference type="GO" id="GO:0016462">
    <property type="term" value="F:pyrophosphatase activity"/>
    <property type="evidence" value="ECO:0007669"/>
    <property type="project" value="UniProtKB-ARBA"/>
</dbReference>
<dbReference type="InterPro" id="IPR000086">
    <property type="entry name" value="NUDIX_hydrolase_dom"/>
</dbReference>
<dbReference type="EMBL" id="UOFO01000127">
    <property type="protein sequence ID" value="VAW87613.1"/>
    <property type="molecule type" value="Genomic_DNA"/>
</dbReference>
<dbReference type="Gene3D" id="3.90.79.10">
    <property type="entry name" value="Nucleoside Triphosphate Pyrophosphohydrolase"/>
    <property type="match status" value="1"/>
</dbReference>
<dbReference type="CDD" id="cd03671">
    <property type="entry name" value="NUDIX_Ap4A_hydrolase_plant_like"/>
    <property type="match status" value="1"/>
</dbReference>
<reference evidence="4" key="1">
    <citation type="submission" date="2018-06" db="EMBL/GenBank/DDBJ databases">
        <authorList>
            <person name="Zhirakovskaya E."/>
        </authorList>
    </citation>
    <scope>NUCLEOTIDE SEQUENCE</scope>
</reference>
<proteinExistence type="inferred from homology"/>
<dbReference type="Pfam" id="PF00293">
    <property type="entry name" value="NUDIX"/>
    <property type="match status" value="1"/>
</dbReference>
<dbReference type="NCBIfam" id="NF001937">
    <property type="entry name" value="PRK00714.1-4"/>
    <property type="match status" value="1"/>
</dbReference>
<dbReference type="FunFam" id="3.90.79.10:FF:000001">
    <property type="entry name" value="RNA pyrophosphohydrolase"/>
    <property type="match status" value="1"/>
</dbReference>
<dbReference type="PANTHER" id="PTHR43736:SF1">
    <property type="entry name" value="DIHYDRONEOPTERIN TRIPHOSPHATE DIPHOSPHATASE"/>
    <property type="match status" value="1"/>
</dbReference>
<evidence type="ECO:0000256" key="2">
    <source>
        <dbReference type="ARBA" id="ARBA00022801"/>
    </source>
</evidence>
<feature type="domain" description="Nudix hydrolase" evidence="3">
    <location>
        <begin position="18"/>
        <end position="161"/>
    </location>
</feature>
<dbReference type="GO" id="GO:0140098">
    <property type="term" value="F:catalytic activity, acting on RNA"/>
    <property type="evidence" value="ECO:0007669"/>
    <property type="project" value="UniProtKB-ARBA"/>
</dbReference>
<keyword evidence="2 4" id="KW-0378">Hydrolase</keyword>
<protein>
    <submittedName>
        <fullName evidence="4">Adenosine (5')-pentaphospho-(5'')-adenosine pyrophosphohydrolase</fullName>
    </submittedName>
</protein>
<dbReference type="InterPro" id="IPR015797">
    <property type="entry name" value="NUDIX_hydrolase-like_dom_sf"/>
</dbReference>
<name>A0A3B0ZHA2_9ZZZZ</name>
<organism evidence="4">
    <name type="scientific">hydrothermal vent metagenome</name>
    <dbReference type="NCBI Taxonomy" id="652676"/>
    <lineage>
        <taxon>unclassified sequences</taxon>
        <taxon>metagenomes</taxon>
        <taxon>ecological metagenomes</taxon>
    </lineage>
</organism>
<evidence type="ECO:0000313" key="4">
    <source>
        <dbReference type="EMBL" id="VAW87613.1"/>
    </source>
</evidence>
<dbReference type="InterPro" id="IPR020476">
    <property type="entry name" value="Nudix_hydrolase"/>
</dbReference>
<dbReference type="SUPFAM" id="SSF55811">
    <property type="entry name" value="Nudix"/>
    <property type="match status" value="1"/>
</dbReference>
<accession>A0A3B0ZHA2</accession>
<dbReference type="PRINTS" id="PR00502">
    <property type="entry name" value="NUDIXFAMILY"/>
</dbReference>
<evidence type="ECO:0000256" key="1">
    <source>
        <dbReference type="ARBA" id="ARBA00001936"/>
    </source>
</evidence>
<dbReference type="NCBIfam" id="NF001938">
    <property type="entry name" value="PRK00714.1-5"/>
    <property type="match status" value="1"/>
</dbReference>
<comment type="cofactor">
    <cofactor evidence="1">
        <name>Mn(2+)</name>
        <dbReference type="ChEBI" id="CHEBI:29035"/>
    </cofactor>
</comment>
<dbReference type="PANTHER" id="PTHR43736">
    <property type="entry name" value="ADP-RIBOSE PYROPHOSPHATASE"/>
    <property type="match status" value="1"/>
</dbReference>
<gene>
    <name evidence="4" type="ORF">MNBD_GAMMA16-1443</name>
</gene>
<dbReference type="AlphaFoldDB" id="A0A3B0ZHA2"/>
<evidence type="ECO:0000259" key="3">
    <source>
        <dbReference type="PROSITE" id="PS51462"/>
    </source>
</evidence>